<reference evidence="1 2" key="1">
    <citation type="submission" date="2016-04" db="EMBL/GenBank/DDBJ databases">
        <title>Genome analyses suggest a sexual origin of heterokaryosis in a supposedly ancient asexual fungus.</title>
        <authorList>
            <person name="Ropars J."/>
            <person name="Sedzielewska K."/>
            <person name="Noel J."/>
            <person name="Charron P."/>
            <person name="Farinelli L."/>
            <person name="Marton T."/>
            <person name="Kruger M."/>
            <person name="Pelin A."/>
            <person name="Brachmann A."/>
            <person name="Corradi N."/>
        </authorList>
    </citation>
    <scope>NUCLEOTIDE SEQUENCE [LARGE SCALE GENOMIC DNA]</scope>
    <source>
        <strain evidence="1 2">C2</strain>
    </source>
</reference>
<proteinExistence type="predicted"/>
<evidence type="ECO:0000313" key="1">
    <source>
        <dbReference type="EMBL" id="PKK57645.1"/>
    </source>
</evidence>
<dbReference type="VEuPathDB" id="FungiDB:RhiirA1_458308"/>
<comment type="caution">
    <text evidence="1">The sequence shown here is derived from an EMBL/GenBank/DDBJ whole genome shotgun (WGS) entry which is preliminary data.</text>
</comment>
<dbReference type="AlphaFoldDB" id="A0A2N1M7M7"/>
<organism evidence="1 2">
    <name type="scientific">Rhizophagus irregularis</name>
    <dbReference type="NCBI Taxonomy" id="588596"/>
    <lineage>
        <taxon>Eukaryota</taxon>
        <taxon>Fungi</taxon>
        <taxon>Fungi incertae sedis</taxon>
        <taxon>Mucoromycota</taxon>
        <taxon>Glomeromycotina</taxon>
        <taxon>Glomeromycetes</taxon>
        <taxon>Glomerales</taxon>
        <taxon>Glomeraceae</taxon>
        <taxon>Rhizophagus</taxon>
    </lineage>
</organism>
<dbReference type="EMBL" id="LLXL01004215">
    <property type="protein sequence ID" value="PKK57645.1"/>
    <property type="molecule type" value="Genomic_DNA"/>
</dbReference>
<reference evidence="1 2" key="2">
    <citation type="submission" date="2017-10" db="EMBL/GenBank/DDBJ databases">
        <title>Extensive intraspecific genome diversity in a model arbuscular mycorrhizal fungus.</title>
        <authorList>
            <person name="Chen E.C.H."/>
            <person name="Morin E."/>
            <person name="Baudet D."/>
            <person name="Noel J."/>
            <person name="Ndikumana S."/>
            <person name="Charron P."/>
            <person name="St-Onge C."/>
            <person name="Giorgi J."/>
            <person name="Grigoriev I.V."/>
            <person name="Roux C."/>
            <person name="Martin F.M."/>
            <person name="Corradi N."/>
        </authorList>
    </citation>
    <scope>NUCLEOTIDE SEQUENCE [LARGE SCALE GENOMIC DNA]</scope>
    <source>
        <strain evidence="1 2">C2</strain>
    </source>
</reference>
<dbReference type="VEuPathDB" id="FungiDB:FUN_025021"/>
<evidence type="ECO:0000313" key="2">
    <source>
        <dbReference type="Proteomes" id="UP000233469"/>
    </source>
</evidence>
<accession>A0A2N1M7M7</accession>
<sequence length="115" mass="13459">MNIWKKCNEKWKFQRDLLGLTKTSFKEYSQNFRNNVSSQSSPRNNRRLELKSQKDFLFILFSSSNFLHSGSFFTHLEANDTITYDSPSYTDISLFYNLPAPSSGVLLEQSTIYNH</sequence>
<dbReference type="Proteomes" id="UP000233469">
    <property type="component" value="Unassembled WGS sequence"/>
</dbReference>
<gene>
    <name evidence="1" type="ORF">RhiirC2_797668</name>
</gene>
<name>A0A2N1M7M7_9GLOM</name>
<protein>
    <submittedName>
        <fullName evidence="1">Uncharacterized protein</fullName>
    </submittedName>
</protein>